<evidence type="ECO:0000313" key="3">
    <source>
        <dbReference type="EMBL" id="NUC73012.1"/>
    </source>
</evidence>
<accession>A0ABX2L9X5</accession>
<reference evidence="3 4" key="1">
    <citation type="submission" date="2020-06" db="EMBL/GenBank/DDBJ databases">
        <title>Haloterrigena sp. nov., an extremely halophilic archaeon isolated from a saline sediment.</title>
        <authorList>
            <person name="Liu B.-B."/>
        </authorList>
    </citation>
    <scope>NUCLEOTIDE SEQUENCE [LARGE SCALE GENOMIC DNA]</scope>
    <source>
        <strain evidence="3 4">SYSU A558-1</strain>
    </source>
</reference>
<keyword evidence="3" id="KW-0540">Nuclease</keyword>
<sequence>MSGAIWTRDEHLIVLDLYLNHPEIVEDTSDATVQEVADLINRSPDSVVFRLGNYRYLDPRSTQGLSNISQGCREIWEDYYGNEDELAYEAERARQRLRTGEEPTDGDTGTEERDIETGVSSTEGSRRHGQCDFRAAVREQYQDSCLLCDVSTPGLLQAGHILPWSEFEELRGDPKNGLLLCYTHHRAFDLGLFTITESHDVIVRPGLSDLGAFLNRTLHDTQTVVFPKDAPPSDYFRQRNERLEWWPPGE</sequence>
<keyword evidence="3" id="KW-0378">Hydrolase</keyword>
<dbReference type="GO" id="GO:0004519">
    <property type="term" value="F:endonuclease activity"/>
    <property type="evidence" value="ECO:0007669"/>
    <property type="project" value="UniProtKB-KW"/>
</dbReference>
<evidence type="ECO:0000259" key="2">
    <source>
        <dbReference type="Pfam" id="PF13391"/>
    </source>
</evidence>
<dbReference type="InterPro" id="IPR003615">
    <property type="entry name" value="HNH_nuc"/>
</dbReference>
<dbReference type="Pfam" id="PF13391">
    <property type="entry name" value="HNH_2"/>
    <property type="match status" value="1"/>
</dbReference>
<feature type="region of interest" description="Disordered" evidence="1">
    <location>
        <begin position="96"/>
        <end position="126"/>
    </location>
</feature>
<gene>
    <name evidence="3" type="ORF">HTZ84_11935</name>
</gene>
<keyword evidence="4" id="KW-1185">Reference proteome</keyword>
<evidence type="ECO:0000313" key="4">
    <source>
        <dbReference type="Proteomes" id="UP001016761"/>
    </source>
</evidence>
<comment type="caution">
    <text evidence="3">The sequence shown here is derived from an EMBL/GenBank/DDBJ whole genome shotgun (WGS) entry which is preliminary data.</text>
</comment>
<evidence type="ECO:0000256" key="1">
    <source>
        <dbReference type="SAM" id="MobiDB-lite"/>
    </source>
</evidence>
<organism evidence="3 4">
    <name type="scientific">Haloterrigena gelatinilytica</name>
    <dbReference type="NCBI Taxonomy" id="2741724"/>
    <lineage>
        <taxon>Archaea</taxon>
        <taxon>Methanobacteriati</taxon>
        <taxon>Methanobacteriota</taxon>
        <taxon>Stenosarchaea group</taxon>
        <taxon>Halobacteria</taxon>
        <taxon>Halobacteriales</taxon>
        <taxon>Natrialbaceae</taxon>
        <taxon>Haloterrigena</taxon>
    </lineage>
</organism>
<protein>
    <submittedName>
        <fullName evidence="3">HNH endonuclease</fullName>
    </submittedName>
</protein>
<proteinExistence type="predicted"/>
<dbReference type="RefSeq" id="WP_174680883.1">
    <property type="nucleotide sequence ID" value="NZ_JABUQZ010000001.1"/>
</dbReference>
<dbReference type="Proteomes" id="UP001016761">
    <property type="component" value="Unassembled WGS sequence"/>
</dbReference>
<keyword evidence="3" id="KW-0255">Endonuclease</keyword>
<name>A0ABX2L9X5_9EURY</name>
<dbReference type="EMBL" id="JABUQZ010000001">
    <property type="protein sequence ID" value="NUC73012.1"/>
    <property type="molecule type" value="Genomic_DNA"/>
</dbReference>
<feature type="domain" description="HNH nuclease" evidence="2">
    <location>
        <begin position="145"/>
        <end position="195"/>
    </location>
</feature>